<evidence type="ECO:0000313" key="9">
    <source>
        <dbReference type="EMBL" id="MSR90533.1"/>
    </source>
</evidence>
<dbReference type="PROSITE" id="PS50850">
    <property type="entry name" value="MFS"/>
    <property type="match status" value="1"/>
</dbReference>
<feature type="transmembrane region" description="Helical" evidence="7">
    <location>
        <begin position="252"/>
        <end position="269"/>
    </location>
</feature>
<evidence type="ECO:0000256" key="7">
    <source>
        <dbReference type="SAM" id="Phobius"/>
    </source>
</evidence>
<feature type="transmembrane region" description="Helical" evidence="7">
    <location>
        <begin position="145"/>
        <end position="165"/>
    </location>
</feature>
<keyword evidence="5 7" id="KW-1133">Transmembrane helix</keyword>
<sequence>MKCKMNYNNTIYACFIGYIVQAIVNNFVPLLFLTFHSTYDISIDKITMLVTFNFIVQLVIDLLSVKLIDKIGYRISVIMAHIFSAVGLIGLAVLPEVFFDKFLAILISVIIYAVGGGLIEVLVSPIVESCPTERKDAAMSLLHSFYCWGHVGVVLISTLFFMLFGIDNWRFMTLVWAIVPIMNSLFFIKVPIAPLIKEGEKKLELKEILKLKTFWIMILLMFLAGSCEQSVSQWASAYAESQLNLSKSIGDLLGPLMFAAMMGISRAYYGKCSEKINLDKFMFISSILCFASYICISLCPVPFIGFIGCGLCGLSVGILWPGTFSMASETIKGGGTAMFALLALAGDLGCSMGPTYVGLMSGAFNDDLKKGILLAVIFPAVLIVTLIYFNKIKSEYNR</sequence>
<dbReference type="RefSeq" id="WP_154530421.1">
    <property type="nucleotide sequence ID" value="NZ_VULX01000003.1"/>
</dbReference>
<feature type="transmembrane region" description="Helical" evidence="7">
    <location>
        <begin position="213"/>
        <end position="232"/>
    </location>
</feature>
<keyword evidence="3" id="KW-0813">Transport</keyword>
<feature type="transmembrane region" description="Helical" evidence="7">
    <location>
        <begin position="46"/>
        <end position="63"/>
    </location>
</feature>
<dbReference type="PANTHER" id="PTHR23514">
    <property type="entry name" value="BYPASS OF STOP CODON PROTEIN 6"/>
    <property type="match status" value="1"/>
</dbReference>
<name>A0A7X2MWT5_9CLOT</name>
<comment type="similarity">
    <text evidence="2">Belongs to the major facilitator superfamily.</text>
</comment>
<evidence type="ECO:0000256" key="3">
    <source>
        <dbReference type="ARBA" id="ARBA00022448"/>
    </source>
</evidence>
<dbReference type="Gene3D" id="1.20.1250.20">
    <property type="entry name" value="MFS general substrate transporter like domains"/>
    <property type="match status" value="2"/>
</dbReference>
<feature type="transmembrane region" description="Helical" evidence="7">
    <location>
        <begin position="339"/>
        <end position="359"/>
    </location>
</feature>
<dbReference type="PANTHER" id="PTHR23514:SF3">
    <property type="entry name" value="BYPASS OF STOP CODON PROTEIN 6"/>
    <property type="match status" value="1"/>
</dbReference>
<feature type="transmembrane region" description="Helical" evidence="7">
    <location>
        <begin position="75"/>
        <end position="95"/>
    </location>
</feature>
<feature type="domain" description="Major facilitator superfamily (MFS) profile" evidence="8">
    <location>
        <begin position="10"/>
        <end position="393"/>
    </location>
</feature>
<accession>A0A7X2MWT5</accession>
<feature type="transmembrane region" description="Helical" evidence="7">
    <location>
        <begin position="305"/>
        <end position="327"/>
    </location>
</feature>
<dbReference type="InterPro" id="IPR011701">
    <property type="entry name" value="MFS"/>
</dbReference>
<organism evidence="9 10">
    <name type="scientific">Inconstantimicrobium porci</name>
    <dbReference type="NCBI Taxonomy" id="2652291"/>
    <lineage>
        <taxon>Bacteria</taxon>
        <taxon>Bacillati</taxon>
        <taxon>Bacillota</taxon>
        <taxon>Clostridia</taxon>
        <taxon>Eubacteriales</taxon>
        <taxon>Clostridiaceae</taxon>
        <taxon>Inconstantimicrobium</taxon>
    </lineage>
</organism>
<evidence type="ECO:0000256" key="2">
    <source>
        <dbReference type="ARBA" id="ARBA00008335"/>
    </source>
</evidence>
<comment type="caution">
    <text evidence="9">The sequence shown here is derived from an EMBL/GenBank/DDBJ whole genome shotgun (WGS) entry which is preliminary data.</text>
</comment>
<feature type="transmembrane region" description="Helical" evidence="7">
    <location>
        <begin position="281"/>
        <end position="299"/>
    </location>
</feature>
<evidence type="ECO:0000256" key="1">
    <source>
        <dbReference type="ARBA" id="ARBA00004651"/>
    </source>
</evidence>
<dbReference type="EMBL" id="VULX01000003">
    <property type="protein sequence ID" value="MSR90533.1"/>
    <property type="molecule type" value="Genomic_DNA"/>
</dbReference>
<evidence type="ECO:0000313" key="10">
    <source>
        <dbReference type="Proteomes" id="UP000460287"/>
    </source>
</evidence>
<feature type="transmembrane region" description="Helical" evidence="7">
    <location>
        <begin position="171"/>
        <end position="192"/>
    </location>
</feature>
<dbReference type="AlphaFoldDB" id="A0A7X2MWT5"/>
<feature type="transmembrane region" description="Helical" evidence="7">
    <location>
        <begin position="101"/>
        <end position="124"/>
    </location>
</feature>
<dbReference type="Pfam" id="PF07690">
    <property type="entry name" value="MFS_1"/>
    <property type="match status" value="1"/>
</dbReference>
<evidence type="ECO:0000256" key="5">
    <source>
        <dbReference type="ARBA" id="ARBA00022989"/>
    </source>
</evidence>
<dbReference type="GO" id="GO:0005886">
    <property type="term" value="C:plasma membrane"/>
    <property type="evidence" value="ECO:0007669"/>
    <property type="project" value="UniProtKB-SubCell"/>
</dbReference>
<dbReference type="InterPro" id="IPR020846">
    <property type="entry name" value="MFS_dom"/>
</dbReference>
<evidence type="ECO:0000256" key="4">
    <source>
        <dbReference type="ARBA" id="ARBA00022692"/>
    </source>
</evidence>
<feature type="transmembrane region" description="Helical" evidence="7">
    <location>
        <begin position="371"/>
        <end position="389"/>
    </location>
</feature>
<keyword evidence="6 7" id="KW-0472">Membrane</keyword>
<comment type="subcellular location">
    <subcellularLocation>
        <location evidence="1">Cell membrane</location>
        <topology evidence="1">Multi-pass membrane protein</topology>
    </subcellularLocation>
</comment>
<reference evidence="9 10" key="1">
    <citation type="submission" date="2019-08" db="EMBL/GenBank/DDBJ databases">
        <title>In-depth cultivation of the pig gut microbiome towards novel bacterial diversity and tailored functional studies.</title>
        <authorList>
            <person name="Wylensek D."/>
            <person name="Hitch T.C.A."/>
            <person name="Clavel T."/>
        </authorList>
    </citation>
    <scope>NUCLEOTIDE SEQUENCE [LARGE SCALE GENOMIC DNA]</scope>
    <source>
        <strain evidence="9 10">WCA-383-APC-5B</strain>
    </source>
</reference>
<evidence type="ECO:0000259" key="8">
    <source>
        <dbReference type="PROSITE" id="PS50850"/>
    </source>
</evidence>
<dbReference type="Proteomes" id="UP000460287">
    <property type="component" value="Unassembled WGS sequence"/>
</dbReference>
<protein>
    <submittedName>
        <fullName evidence="9">MFS transporter</fullName>
    </submittedName>
</protein>
<feature type="transmembrane region" description="Helical" evidence="7">
    <location>
        <begin position="12"/>
        <end position="34"/>
    </location>
</feature>
<dbReference type="GO" id="GO:0022857">
    <property type="term" value="F:transmembrane transporter activity"/>
    <property type="evidence" value="ECO:0007669"/>
    <property type="project" value="InterPro"/>
</dbReference>
<proteinExistence type="inferred from homology"/>
<dbReference type="SUPFAM" id="SSF103473">
    <property type="entry name" value="MFS general substrate transporter"/>
    <property type="match status" value="1"/>
</dbReference>
<keyword evidence="4 7" id="KW-0812">Transmembrane</keyword>
<dbReference type="InterPro" id="IPR051788">
    <property type="entry name" value="MFS_Transporter"/>
</dbReference>
<dbReference type="InterPro" id="IPR036259">
    <property type="entry name" value="MFS_trans_sf"/>
</dbReference>
<keyword evidence="10" id="KW-1185">Reference proteome</keyword>
<evidence type="ECO:0000256" key="6">
    <source>
        <dbReference type="ARBA" id="ARBA00023136"/>
    </source>
</evidence>
<gene>
    <name evidence="9" type="ORF">FYJ33_03665</name>
</gene>